<feature type="compositionally biased region" description="Polar residues" evidence="1">
    <location>
        <begin position="59"/>
        <end position="68"/>
    </location>
</feature>
<protein>
    <submittedName>
        <fullName evidence="3">Uncharacterized protein</fullName>
    </submittedName>
</protein>
<keyword evidence="2" id="KW-0732">Signal</keyword>
<proteinExistence type="predicted"/>
<keyword evidence="4" id="KW-1185">Reference proteome</keyword>
<dbReference type="Proteomes" id="UP001054889">
    <property type="component" value="Unassembled WGS sequence"/>
</dbReference>
<feature type="signal peptide" evidence="2">
    <location>
        <begin position="1"/>
        <end position="18"/>
    </location>
</feature>
<feature type="compositionally biased region" description="Basic residues" evidence="1">
    <location>
        <begin position="111"/>
        <end position="121"/>
    </location>
</feature>
<evidence type="ECO:0000256" key="1">
    <source>
        <dbReference type="SAM" id="MobiDB-lite"/>
    </source>
</evidence>
<reference evidence="3" key="1">
    <citation type="journal article" date="2018" name="DNA Res.">
        <title>Multiple hybrid de novo genome assembly of finger millet, an orphan allotetraploid crop.</title>
        <authorList>
            <person name="Hatakeyama M."/>
            <person name="Aluri S."/>
            <person name="Balachadran M.T."/>
            <person name="Sivarajan S.R."/>
            <person name="Patrignani A."/>
            <person name="Gruter S."/>
            <person name="Poveda L."/>
            <person name="Shimizu-Inatsugi R."/>
            <person name="Baeten J."/>
            <person name="Francoijs K.J."/>
            <person name="Nataraja K.N."/>
            <person name="Reddy Y.A.N."/>
            <person name="Phadnis S."/>
            <person name="Ravikumar R.L."/>
            <person name="Schlapbach R."/>
            <person name="Sreeman S.M."/>
            <person name="Shimizu K.K."/>
        </authorList>
    </citation>
    <scope>NUCLEOTIDE SEQUENCE</scope>
</reference>
<evidence type="ECO:0000313" key="3">
    <source>
        <dbReference type="EMBL" id="GJM90672.1"/>
    </source>
</evidence>
<organism evidence="3 4">
    <name type="scientific">Eleusine coracana subsp. coracana</name>
    <dbReference type="NCBI Taxonomy" id="191504"/>
    <lineage>
        <taxon>Eukaryota</taxon>
        <taxon>Viridiplantae</taxon>
        <taxon>Streptophyta</taxon>
        <taxon>Embryophyta</taxon>
        <taxon>Tracheophyta</taxon>
        <taxon>Spermatophyta</taxon>
        <taxon>Magnoliopsida</taxon>
        <taxon>Liliopsida</taxon>
        <taxon>Poales</taxon>
        <taxon>Poaceae</taxon>
        <taxon>PACMAD clade</taxon>
        <taxon>Chloridoideae</taxon>
        <taxon>Cynodonteae</taxon>
        <taxon>Eleusininae</taxon>
        <taxon>Eleusine</taxon>
    </lineage>
</organism>
<gene>
    <name evidence="3" type="primary">ga06974</name>
    <name evidence="3" type="ORF">PR202_ga06974</name>
</gene>
<sequence>MIALLVLVFLSGFTPIDFGTMDPEDFSDSEEELEDDDVMLFILPALYLASTEIASPVCASTGTATPRTASKRIAAPGRTSKISATPGHASTGTASPDDASERIATPANTSNRKRTAKRRHVAKEDSPADKKKFRTVEWVCKMLEGDRGEGYDKLQVKPQFQGVSKIVGVHATEVQMILSGVNQILIPDAKMC</sequence>
<feature type="chain" id="PRO_5043629873" evidence="2">
    <location>
        <begin position="19"/>
        <end position="192"/>
    </location>
</feature>
<dbReference type="EMBL" id="BQKI01000003">
    <property type="protein sequence ID" value="GJM90672.1"/>
    <property type="molecule type" value="Genomic_DNA"/>
</dbReference>
<evidence type="ECO:0000313" key="4">
    <source>
        <dbReference type="Proteomes" id="UP001054889"/>
    </source>
</evidence>
<accession>A0AAV5BYR7</accession>
<comment type="caution">
    <text evidence="3">The sequence shown here is derived from an EMBL/GenBank/DDBJ whole genome shotgun (WGS) entry which is preliminary data.</text>
</comment>
<dbReference type="AlphaFoldDB" id="A0AAV5BYR7"/>
<reference evidence="3" key="2">
    <citation type="submission" date="2021-12" db="EMBL/GenBank/DDBJ databases">
        <title>Resequencing data analysis of finger millet.</title>
        <authorList>
            <person name="Hatakeyama M."/>
            <person name="Aluri S."/>
            <person name="Balachadran M.T."/>
            <person name="Sivarajan S.R."/>
            <person name="Poveda L."/>
            <person name="Shimizu-Inatsugi R."/>
            <person name="Schlapbach R."/>
            <person name="Sreeman S.M."/>
            <person name="Shimizu K.K."/>
        </authorList>
    </citation>
    <scope>NUCLEOTIDE SEQUENCE</scope>
</reference>
<feature type="region of interest" description="Disordered" evidence="1">
    <location>
        <begin position="59"/>
        <end position="128"/>
    </location>
</feature>
<name>A0AAV5BYR7_ELECO</name>
<evidence type="ECO:0000256" key="2">
    <source>
        <dbReference type="SAM" id="SignalP"/>
    </source>
</evidence>
<feature type="compositionally biased region" description="Polar residues" evidence="1">
    <location>
        <begin position="80"/>
        <end position="94"/>
    </location>
</feature>